<protein>
    <submittedName>
        <fullName evidence="5">D-cysteine desulfhydrase family protein</fullName>
        <ecNumber evidence="5">4.4.1.-</ecNumber>
    </submittedName>
</protein>
<keyword evidence="5" id="KW-0456">Lyase</keyword>
<organism evidence="5 6">
    <name type="scientific">Pseudogemmobacter lacusdianii</name>
    <dbReference type="NCBI Taxonomy" id="3069608"/>
    <lineage>
        <taxon>Bacteria</taxon>
        <taxon>Pseudomonadati</taxon>
        <taxon>Pseudomonadota</taxon>
        <taxon>Alphaproteobacteria</taxon>
        <taxon>Rhodobacterales</taxon>
        <taxon>Paracoccaceae</taxon>
        <taxon>Pseudogemmobacter</taxon>
    </lineage>
</organism>
<dbReference type="PANTHER" id="PTHR43780:SF2">
    <property type="entry name" value="1-AMINOCYCLOPROPANE-1-CARBOXYLATE DEAMINASE-RELATED"/>
    <property type="match status" value="1"/>
</dbReference>
<sequence>MIPNRPRVRLTNGPTPLEHLPRLSAHLGGPRILMKRDDSQSLGLGGNKIRKLEFHLGAALAAGATEVITTGALQSNHARLTAAACAKLGLNCHLILKPAVPRDNVAYTANGNLVLNALAGAQVTWVEAKADSLAEMHALSTRLEAQGRKVWIVPMGGSDALGSLGYVVAADEILDQTASEGSPSAVVVASGSGGTHAGLLAGLTQRGFAGSLEGACVYETAQGQLGKVQRLTAETLALLDPDTPLPAGAVRCCDSQLGPAYGIPTQAMHEALSLVARLEGIYLDPVYSGKAMAWLIANIAKWSRDETVVFVHTGGSPALFAYPEIFLG</sequence>
<evidence type="ECO:0000313" key="6">
    <source>
        <dbReference type="Proteomes" id="UP001239680"/>
    </source>
</evidence>
<proteinExistence type="inferred from homology"/>
<dbReference type="InterPro" id="IPR036052">
    <property type="entry name" value="TrpB-like_PALP_sf"/>
</dbReference>
<dbReference type="Pfam" id="PF00291">
    <property type="entry name" value="PALP"/>
    <property type="match status" value="1"/>
</dbReference>
<gene>
    <name evidence="5" type="ORF">Q9295_01950</name>
</gene>
<evidence type="ECO:0000256" key="1">
    <source>
        <dbReference type="ARBA" id="ARBA00001933"/>
    </source>
</evidence>
<evidence type="ECO:0000256" key="3">
    <source>
        <dbReference type="ARBA" id="ARBA00022898"/>
    </source>
</evidence>
<dbReference type="RefSeq" id="WP_306678817.1">
    <property type="nucleotide sequence ID" value="NZ_JAVDBT010000002.1"/>
</dbReference>
<dbReference type="InterPro" id="IPR027278">
    <property type="entry name" value="ACCD_DCysDesulf"/>
</dbReference>
<comment type="caution">
    <text evidence="5">The sequence shown here is derived from an EMBL/GenBank/DDBJ whole genome shotgun (WGS) entry which is preliminary data.</text>
</comment>
<evidence type="ECO:0000313" key="5">
    <source>
        <dbReference type="EMBL" id="MDQ2065122.1"/>
    </source>
</evidence>
<dbReference type="PIRSF" id="PIRSF006278">
    <property type="entry name" value="ACCD_DCysDesulf"/>
    <property type="match status" value="1"/>
</dbReference>
<evidence type="ECO:0000256" key="2">
    <source>
        <dbReference type="ARBA" id="ARBA00008639"/>
    </source>
</evidence>
<accession>A0ABU0VTR6</accession>
<dbReference type="Gene3D" id="3.40.50.1100">
    <property type="match status" value="2"/>
</dbReference>
<dbReference type="PANTHER" id="PTHR43780">
    <property type="entry name" value="1-AMINOCYCLOPROPANE-1-CARBOXYLATE DEAMINASE-RELATED"/>
    <property type="match status" value="1"/>
</dbReference>
<dbReference type="InterPro" id="IPR001926">
    <property type="entry name" value="TrpB-like_PALP"/>
</dbReference>
<dbReference type="GO" id="GO:0016829">
    <property type="term" value="F:lyase activity"/>
    <property type="evidence" value="ECO:0007669"/>
    <property type="project" value="UniProtKB-KW"/>
</dbReference>
<name>A0ABU0VTR6_9RHOB</name>
<comment type="similarity">
    <text evidence="2">Belongs to the ACC deaminase/D-cysteine desulfhydrase family.</text>
</comment>
<dbReference type="EC" id="4.4.1.-" evidence="5"/>
<keyword evidence="3" id="KW-0663">Pyridoxal phosphate</keyword>
<dbReference type="EMBL" id="JAVDBT010000002">
    <property type="protein sequence ID" value="MDQ2065122.1"/>
    <property type="molecule type" value="Genomic_DNA"/>
</dbReference>
<dbReference type="SUPFAM" id="SSF53686">
    <property type="entry name" value="Tryptophan synthase beta subunit-like PLP-dependent enzymes"/>
    <property type="match status" value="1"/>
</dbReference>
<dbReference type="Proteomes" id="UP001239680">
    <property type="component" value="Unassembled WGS sequence"/>
</dbReference>
<feature type="domain" description="Tryptophan synthase beta chain-like PALP" evidence="4">
    <location>
        <begin position="9"/>
        <end position="314"/>
    </location>
</feature>
<keyword evidence="6" id="KW-1185">Reference proteome</keyword>
<reference evidence="5 6" key="1">
    <citation type="submission" date="2023-08" db="EMBL/GenBank/DDBJ databases">
        <title>Characterization of two Paracoccaceae strains isolated from Phycosphere and proposal of Xinfangfangia lacusdiani sp. nov.</title>
        <authorList>
            <person name="Deng Y."/>
            <person name="Zhang Y.Q."/>
        </authorList>
    </citation>
    <scope>NUCLEOTIDE SEQUENCE [LARGE SCALE GENOMIC DNA]</scope>
    <source>
        <strain evidence="5 6">CPCC 101601</strain>
    </source>
</reference>
<comment type="cofactor">
    <cofactor evidence="1">
        <name>pyridoxal 5'-phosphate</name>
        <dbReference type="ChEBI" id="CHEBI:597326"/>
    </cofactor>
</comment>
<evidence type="ECO:0000259" key="4">
    <source>
        <dbReference type="Pfam" id="PF00291"/>
    </source>
</evidence>